<evidence type="ECO:0000313" key="12">
    <source>
        <dbReference type="EMBL" id="KFE63889.1"/>
    </source>
</evidence>
<dbReference type="PANTHER" id="PTHR21240:SF27">
    <property type="entry name" value="2-AMINO-3-CARBOXYMUCONATE-6-SEMIALDEHYDE DECARBOXYLASE"/>
    <property type="match status" value="1"/>
</dbReference>
<evidence type="ECO:0000259" key="11">
    <source>
        <dbReference type="Pfam" id="PF04909"/>
    </source>
</evidence>
<evidence type="ECO:0000256" key="2">
    <source>
        <dbReference type="ARBA" id="ARBA00005871"/>
    </source>
</evidence>
<evidence type="ECO:0000256" key="4">
    <source>
        <dbReference type="ARBA" id="ARBA00012365"/>
    </source>
</evidence>
<keyword evidence="8" id="KW-0862">Zinc</keyword>
<dbReference type="GO" id="GO:0005829">
    <property type="term" value="C:cytosol"/>
    <property type="evidence" value="ECO:0007669"/>
    <property type="project" value="TreeGrafter"/>
</dbReference>
<evidence type="ECO:0000256" key="1">
    <source>
        <dbReference type="ARBA" id="ARBA00005079"/>
    </source>
</evidence>
<comment type="subunit">
    <text evidence="3">Monomer.</text>
</comment>
<dbReference type="InterPro" id="IPR006680">
    <property type="entry name" value="Amidohydro-rel"/>
</dbReference>
<evidence type="ECO:0000256" key="7">
    <source>
        <dbReference type="ARBA" id="ARBA00022793"/>
    </source>
</evidence>
<evidence type="ECO:0000256" key="10">
    <source>
        <dbReference type="ARBA" id="ARBA00031120"/>
    </source>
</evidence>
<organism evidence="12 13">
    <name type="scientific">Hyalangium minutum</name>
    <dbReference type="NCBI Taxonomy" id="394096"/>
    <lineage>
        <taxon>Bacteria</taxon>
        <taxon>Pseudomonadati</taxon>
        <taxon>Myxococcota</taxon>
        <taxon>Myxococcia</taxon>
        <taxon>Myxococcales</taxon>
        <taxon>Cystobacterineae</taxon>
        <taxon>Archangiaceae</taxon>
        <taxon>Hyalangium</taxon>
    </lineage>
</organism>
<evidence type="ECO:0000313" key="13">
    <source>
        <dbReference type="Proteomes" id="UP000028725"/>
    </source>
</evidence>
<dbReference type="SUPFAM" id="SSF51556">
    <property type="entry name" value="Metallo-dependent hydrolases"/>
    <property type="match status" value="1"/>
</dbReference>
<evidence type="ECO:0000256" key="5">
    <source>
        <dbReference type="ARBA" id="ARBA00021214"/>
    </source>
</evidence>
<name>A0A085W876_9BACT</name>
<dbReference type="EMBL" id="JMCB01000015">
    <property type="protein sequence ID" value="KFE63889.1"/>
    <property type="molecule type" value="Genomic_DNA"/>
</dbReference>
<dbReference type="GO" id="GO:0016787">
    <property type="term" value="F:hydrolase activity"/>
    <property type="evidence" value="ECO:0007669"/>
    <property type="project" value="InterPro"/>
</dbReference>
<dbReference type="InterPro" id="IPR032465">
    <property type="entry name" value="ACMSD"/>
</dbReference>
<dbReference type="GO" id="GO:0046872">
    <property type="term" value="F:metal ion binding"/>
    <property type="evidence" value="ECO:0007669"/>
    <property type="project" value="UniProtKB-KW"/>
</dbReference>
<dbReference type="RefSeq" id="WP_044194961.1">
    <property type="nucleotide sequence ID" value="NZ_JMCB01000015.1"/>
</dbReference>
<dbReference type="Pfam" id="PF04909">
    <property type="entry name" value="Amidohydro_2"/>
    <property type="match status" value="1"/>
</dbReference>
<comment type="caution">
    <text evidence="12">The sequence shown here is derived from an EMBL/GenBank/DDBJ whole genome shotgun (WGS) entry which is preliminary data.</text>
</comment>
<keyword evidence="13" id="KW-1185">Reference proteome</keyword>
<dbReference type="OrthoDB" id="1407586at2"/>
<proteinExistence type="inferred from homology"/>
<comment type="similarity">
    <text evidence="2">Belongs to the metallo-dependent hydrolases superfamily. ACMSD family.</text>
</comment>
<dbReference type="PANTHER" id="PTHR21240">
    <property type="entry name" value="2-AMINO-3-CARBOXYLMUCONATE-6-SEMIALDEHYDE DECARBOXYLASE"/>
    <property type="match status" value="1"/>
</dbReference>
<dbReference type="GO" id="GO:0001760">
    <property type="term" value="F:aminocarboxymuconate-semialdehyde decarboxylase activity"/>
    <property type="evidence" value="ECO:0007669"/>
    <property type="project" value="UniProtKB-EC"/>
</dbReference>
<keyword evidence="6" id="KW-0479">Metal-binding</keyword>
<reference evidence="12 13" key="1">
    <citation type="submission" date="2014-04" db="EMBL/GenBank/DDBJ databases">
        <title>Genome assembly of Hyalangium minutum DSM 14724.</title>
        <authorList>
            <person name="Sharma G."/>
            <person name="Subramanian S."/>
        </authorList>
    </citation>
    <scope>NUCLEOTIDE SEQUENCE [LARGE SCALE GENOMIC DNA]</scope>
    <source>
        <strain evidence="12 13">DSM 14724</strain>
    </source>
</reference>
<dbReference type="AlphaFoldDB" id="A0A085W876"/>
<keyword evidence="7" id="KW-0210">Decarboxylase</keyword>
<evidence type="ECO:0000256" key="8">
    <source>
        <dbReference type="ARBA" id="ARBA00022833"/>
    </source>
</evidence>
<protein>
    <recommendedName>
        <fullName evidence="5">2-amino-3-carboxymuconate-6-semialdehyde decarboxylase</fullName>
        <ecNumber evidence="4">4.1.1.45</ecNumber>
    </recommendedName>
    <alternativeName>
        <fullName evidence="10">Picolinate carboxylase</fullName>
    </alternativeName>
</protein>
<evidence type="ECO:0000256" key="3">
    <source>
        <dbReference type="ARBA" id="ARBA00011245"/>
    </source>
</evidence>
<dbReference type="PATRIC" id="fig|394096.3.peg.6633"/>
<dbReference type="EC" id="4.1.1.45" evidence="4"/>
<evidence type="ECO:0000256" key="6">
    <source>
        <dbReference type="ARBA" id="ARBA00022723"/>
    </source>
</evidence>
<dbReference type="GO" id="GO:0019748">
    <property type="term" value="P:secondary metabolic process"/>
    <property type="evidence" value="ECO:0007669"/>
    <property type="project" value="TreeGrafter"/>
</dbReference>
<gene>
    <name evidence="12" type="ORF">DB31_2301</name>
</gene>
<accession>A0A085W876</accession>
<dbReference type="STRING" id="394096.DB31_2301"/>
<sequence>MKIDIHTHLLPAELPRFAERYGYGGFIQLDHHAPCRARMMRDDGKFFREIASNCWDPAQRLKECDAAGVSVQVLSTVPVMFSYWAKPEHGLDISRFLNDHLASVVRGSPRRFAGLGTVPLQDVKRAVSELERCMRELGLAGVQIGSHVNGTNLGDPALFPFFEAAAELGAAVFVHPWDMLGGARMEKYWLPWLVGMPAEVALAITTLIFSGTLERLPKLRLAFAHGGGAFPGTLGRIQHGFEARPDLVAVDNKVAPRDYLGRFWVDSLVHDTDTLRFIVKLFGPEKVALGSDYPFPLGEDRPGTQIESLSGLEPSTRERLLWRNALEWLGRAREEFAP</sequence>
<comment type="pathway">
    <text evidence="1">Secondary metabolite metabolism; quinolate metabolism.</text>
</comment>
<evidence type="ECO:0000256" key="9">
    <source>
        <dbReference type="ARBA" id="ARBA00023239"/>
    </source>
</evidence>
<feature type="domain" description="Amidohydrolase-related" evidence="11">
    <location>
        <begin position="3"/>
        <end position="330"/>
    </location>
</feature>
<dbReference type="Gene3D" id="3.20.20.140">
    <property type="entry name" value="Metal-dependent hydrolases"/>
    <property type="match status" value="1"/>
</dbReference>
<dbReference type="InterPro" id="IPR032466">
    <property type="entry name" value="Metal_Hydrolase"/>
</dbReference>
<keyword evidence="9" id="KW-0456">Lyase</keyword>
<dbReference type="Proteomes" id="UP000028725">
    <property type="component" value="Unassembled WGS sequence"/>
</dbReference>